<dbReference type="Proteomes" id="UP000182101">
    <property type="component" value="Chromosome"/>
</dbReference>
<proteinExistence type="predicted"/>
<accession>A0AAC9JGJ6</accession>
<dbReference type="EMBL" id="CP018024">
    <property type="protein sequence ID" value="APD91273.1"/>
    <property type="molecule type" value="Genomic_DNA"/>
</dbReference>
<dbReference type="AlphaFoldDB" id="A0AAC9JGJ6"/>
<organism evidence="1 2">
    <name type="scientific">Alteromonas mediterranea</name>
    <dbReference type="NCBI Taxonomy" id="314275"/>
    <lineage>
        <taxon>Bacteria</taxon>
        <taxon>Pseudomonadati</taxon>
        <taxon>Pseudomonadota</taxon>
        <taxon>Gammaproteobacteria</taxon>
        <taxon>Alteromonadales</taxon>
        <taxon>Alteromonadaceae</taxon>
        <taxon>Alteromonas/Salinimonas group</taxon>
        <taxon>Alteromonas</taxon>
    </lineage>
</organism>
<gene>
    <name evidence="1" type="ORF">BM524_16500</name>
</gene>
<name>A0AAC9JGJ6_9ALTE</name>
<sequence>MDFIPYTSLCCWKARIALAQIFVMLCRHILGFYPIATLTLLHLEVSKVLALNVLPSRHWLSSDGIKQGLTFSN</sequence>
<evidence type="ECO:0000313" key="1">
    <source>
        <dbReference type="EMBL" id="APD91273.1"/>
    </source>
</evidence>
<reference evidence="1 2" key="1">
    <citation type="submission" date="2016-11" db="EMBL/GenBank/DDBJ databases">
        <title>Networking in microbes: conjugative elements and plasmids in the genus Alteromonas.</title>
        <authorList>
            <person name="Lopez-Perez M."/>
            <person name="Ramon-Marco N."/>
            <person name="Rodriguez-Valera F."/>
        </authorList>
    </citation>
    <scope>NUCLEOTIDE SEQUENCE [LARGE SCALE GENOMIC DNA]</scope>
    <source>
        <strain evidence="1 2">CP48</strain>
    </source>
</reference>
<protein>
    <submittedName>
        <fullName evidence="1">Uncharacterized protein</fullName>
    </submittedName>
</protein>
<evidence type="ECO:0000313" key="2">
    <source>
        <dbReference type="Proteomes" id="UP000182101"/>
    </source>
</evidence>